<keyword evidence="1" id="KW-0812">Transmembrane</keyword>
<feature type="transmembrane region" description="Helical" evidence="1">
    <location>
        <begin position="259"/>
        <end position="280"/>
    </location>
</feature>
<keyword evidence="1" id="KW-0472">Membrane</keyword>
<organism evidence="3 4">
    <name type="scientific">Sorangium cellulosum</name>
    <name type="common">Polyangium cellulosum</name>
    <dbReference type="NCBI Taxonomy" id="56"/>
    <lineage>
        <taxon>Bacteria</taxon>
        <taxon>Pseudomonadati</taxon>
        <taxon>Myxococcota</taxon>
        <taxon>Polyangia</taxon>
        <taxon>Polyangiales</taxon>
        <taxon>Polyangiaceae</taxon>
        <taxon>Sorangium</taxon>
    </lineage>
</organism>
<feature type="domain" description="PEGA" evidence="2">
    <location>
        <begin position="94"/>
        <end position="161"/>
    </location>
</feature>
<proteinExistence type="predicted"/>
<gene>
    <name evidence="3" type="ORF">BE15_06400</name>
</gene>
<dbReference type="Proteomes" id="UP000075260">
    <property type="component" value="Unassembled WGS sequence"/>
</dbReference>
<name>A0A150QZ69_SORCE</name>
<reference evidence="3 4" key="1">
    <citation type="submission" date="2014-02" db="EMBL/GenBank/DDBJ databases">
        <title>The small core and large imbalanced accessory genome model reveals a collaborative survival strategy of Sorangium cellulosum strains in nature.</title>
        <authorList>
            <person name="Han K."/>
            <person name="Peng R."/>
            <person name="Blom J."/>
            <person name="Li Y.-Z."/>
        </authorList>
    </citation>
    <scope>NUCLEOTIDE SEQUENCE [LARGE SCALE GENOMIC DNA]</scope>
    <source>
        <strain evidence="3 4">So0008-312</strain>
    </source>
</reference>
<evidence type="ECO:0000313" key="4">
    <source>
        <dbReference type="Proteomes" id="UP000075260"/>
    </source>
</evidence>
<evidence type="ECO:0000256" key="1">
    <source>
        <dbReference type="SAM" id="Phobius"/>
    </source>
</evidence>
<feature type="transmembrane region" description="Helical" evidence="1">
    <location>
        <begin position="188"/>
        <end position="210"/>
    </location>
</feature>
<evidence type="ECO:0000259" key="2">
    <source>
        <dbReference type="Pfam" id="PF08308"/>
    </source>
</evidence>
<dbReference type="EMBL" id="JEMA01000199">
    <property type="protein sequence ID" value="KYF73299.1"/>
    <property type="molecule type" value="Genomic_DNA"/>
</dbReference>
<accession>A0A150QZ69</accession>
<evidence type="ECO:0000313" key="3">
    <source>
        <dbReference type="EMBL" id="KYF73299.1"/>
    </source>
</evidence>
<comment type="caution">
    <text evidence="3">The sequence shown here is derived from an EMBL/GenBank/DDBJ whole genome shotgun (WGS) entry which is preliminary data.</text>
</comment>
<protein>
    <recommendedName>
        <fullName evidence="2">PEGA domain-containing protein</fullName>
    </recommendedName>
</protein>
<dbReference type="Pfam" id="PF08308">
    <property type="entry name" value="PEGA"/>
    <property type="match status" value="1"/>
</dbReference>
<keyword evidence="1" id="KW-1133">Transmembrane helix</keyword>
<dbReference type="AlphaFoldDB" id="A0A150QZ69"/>
<sequence>MTEESRKLFLSGVQAASESRWESAHALFLAARALHPHYTIDGNLAACELELGRYRDAAENLARYVRGLKQDATSTAEERAQGAAAYAKARAKVGALVLQANVERAVVLVDGVQMGRTPLVDPLFVEPGTRAVTVERDGYVAEKLTVNVAAGGEITRVVTLREPAERSPALAPTPVVETEPPGIGPRKAVLIGGAATAGAAAVAGVVFAVLSSTNAGDADEKEASLGAAGGPNACAAGRRAADCSALRRLEENAATFGNVSAWSFIGAGVLGVTTAIVWAVDSRAEGRAKFHASPVVGAQEGGFMVRGTW</sequence>
<dbReference type="InterPro" id="IPR013229">
    <property type="entry name" value="PEGA"/>
</dbReference>